<reference evidence="1 2" key="1">
    <citation type="submission" date="2015-01" db="EMBL/GenBank/DDBJ databases">
        <authorList>
            <person name="Xiang T."/>
            <person name="Song Y."/>
            <person name="Huang L."/>
            <person name="Wang B."/>
            <person name="Wu P."/>
        </authorList>
    </citation>
    <scope>NUCLEOTIDE SEQUENCE [LARGE SCALE GENOMIC DNA]</scope>
    <source>
        <strain evidence="1 2">CcD38</strain>
    </source>
</reference>
<evidence type="ECO:0000313" key="1">
    <source>
        <dbReference type="EMBL" id="CEN44622.1"/>
    </source>
</evidence>
<dbReference type="EMBL" id="CDOI01000101">
    <property type="protein sequence ID" value="CEN44622.1"/>
    <property type="molecule type" value="Genomic_DNA"/>
</dbReference>
<protein>
    <recommendedName>
        <fullName evidence="3">GHMP kinase</fullName>
    </recommendedName>
</protein>
<dbReference type="AlphaFoldDB" id="A0A0B7I3B6"/>
<dbReference type="SUPFAM" id="SSF54211">
    <property type="entry name" value="Ribosomal protein S5 domain 2-like"/>
    <property type="match status" value="1"/>
</dbReference>
<accession>A0A0B7I3B6</accession>
<proteinExistence type="predicted"/>
<sequence length="315" mass="36107">MYEKNIQRQDMTKFFHSRGKLLLTGEYAVLDGALSLAFPTRLGQSLCISETNQGFSWKSFDFNKKVWFEHHELTFDDFKQNTTFSTTAETLLNILNTAVELNPTFATQLSHCQIETHLEFEREWGLGTSSTLINNIAQWAGVNPFELLFKSFGGSGYDIACAMHKTPILYKLTENRPSAYPLQFLLPQTDQLFFVYLNKKQNSKEGIALYKSIKRSKKNLASRITEITENIIRTTSLSDFCQLIDNHEQIIADFLKIPTVKETLFRDFSGSIKSLGAWGGDFVLAVGERNYVFDYFHKKGFSTVVPFQEMVYIEP</sequence>
<dbReference type="InterPro" id="IPR014721">
    <property type="entry name" value="Ribsml_uS5_D2-typ_fold_subgr"/>
</dbReference>
<evidence type="ECO:0000313" key="2">
    <source>
        <dbReference type="Proteomes" id="UP000045051"/>
    </source>
</evidence>
<dbReference type="Gene3D" id="3.30.230.10">
    <property type="match status" value="1"/>
</dbReference>
<gene>
    <name evidence="1" type="ORF">CCAND38_190016</name>
</gene>
<dbReference type="InterPro" id="IPR047765">
    <property type="entry name" value="GHMP_GYDIA-like"/>
</dbReference>
<organism evidence="1 2">
    <name type="scientific">Capnocytophaga canis</name>
    <dbReference type="NCBI Taxonomy" id="1848903"/>
    <lineage>
        <taxon>Bacteria</taxon>
        <taxon>Pseudomonadati</taxon>
        <taxon>Bacteroidota</taxon>
        <taxon>Flavobacteriia</taxon>
        <taxon>Flavobacteriales</taxon>
        <taxon>Flavobacteriaceae</taxon>
        <taxon>Capnocytophaga</taxon>
    </lineage>
</organism>
<evidence type="ECO:0008006" key="3">
    <source>
        <dbReference type="Google" id="ProtNLM"/>
    </source>
</evidence>
<dbReference type="Proteomes" id="UP000045051">
    <property type="component" value="Unassembled WGS sequence"/>
</dbReference>
<dbReference type="NCBIfam" id="NF040656">
    <property type="entry name" value="GHMP_GYDIA"/>
    <property type="match status" value="1"/>
</dbReference>
<dbReference type="InterPro" id="IPR020568">
    <property type="entry name" value="Ribosomal_Su5_D2-typ_SF"/>
</dbReference>
<name>A0A0B7I3B6_9FLAO</name>
<keyword evidence="2" id="KW-1185">Reference proteome</keyword>